<proteinExistence type="inferred from homology"/>
<dbReference type="InterPro" id="IPR011034">
    <property type="entry name" value="Formyl_transferase-like_C_sf"/>
</dbReference>
<dbReference type="PANTHER" id="PTHR11138:SF5">
    <property type="entry name" value="METHIONYL-TRNA FORMYLTRANSFERASE, MITOCHONDRIAL"/>
    <property type="match status" value="1"/>
</dbReference>
<evidence type="ECO:0000256" key="4">
    <source>
        <dbReference type="ARBA" id="ARBA00022917"/>
    </source>
</evidence>
<keyword evidence="3 5" id="KW-0808">Transferase</keyword>
<dbReference type="NCBIfam" id="TIGR00460">
    <property type="entry name" value="fmt"/>
    <property type="match status" value="1"/>
</dbReference>
<evidence type="ECO:0000256" key="3">
    <source>
        <dbReference type="ARBA" id="ARBA00022679"/>
    </source>
</evidence>
<dbReference type="Gene3D" id="3.40.50.12230">
    <property type="match status" value="1"/>
</dbReference>
<dbReference type="CDD" id="cd08704">
    <property type="entry name" value="Met_tRNA_FMT_C"/>
    <property type="match status" value="1"/>
</dbReference>
<dbReference type="CDD" id="cd08646">
    <property type="entry name" value="FMT_core_Met-tRNA-FMT_N"/>
    <property type="match status" value="1"/>
</dbReference>
<dbReference type="InterPro" id="IPR041711">
    <property type="entry name" value="Met-tRNA-FMT_N"/>
</dbReference>
<reference evidence="8" key="2">
    <citation type="journal article" date="2021" name="PeerJ">
        <title>Extensive microbial diversity within the chicken gut microbiome revealed by metagenomics and culture.</title>
        <authorList>
            <person name="Gilroy R."/>
            <person name="Ravi A."/>
            <person name="Getino M."/>
            <person name="Pursley I."/>
            <person name="Horton D.L."/>
            <person name="Alikhan N.F."/>
            <person name="Baker D."/>
            <person name="Gharbi K."/>
            <person name="Hall N."/>
            <person name="Watson M."/>
            <person name="Adriaenssens E.M."/>
            <person name="Foster-Nyarko E."/>
            <person name="Jarju S."/>
            <person name="Secka A."/>
            <person name="Antonio M."/>
            <person name="Oren A."/>
            <person name="Chaudhuri R.R."/>
            <person name="La Ragione R."/>
            <person name="Hildebrand F."/>
            <person name="Pallen M.J."/>
        </authorList>
    </citation>
    <scope>NUCLEOTIDE SEQUENCE</scope>
    <source>
        <strain evidence="8">CHK188-20938</strain>
    </source>
</reference>
<evidence type="ECO:0000259" key="6">
    <source>
        <dbReference type="Pfam" id="PF00551"/>
    </source>
</evidence>
<dbReference type="Pfam" id="PF02911">
    <property type="entry name" value="Formyl_trans_C"/>
    <property type="match status" value="1"/>
</dbReference>
<dbReference type="EC" id="2.1.2.9" evidence="2 5"/>
<organism evidence="8 9">
    <name type="scientific">Candidatus Scatomonas pullistercoris</name>
    <dbReference type="NCBI Taxonomy" id="2840920"/>
    <lineage>
        <taxon>Bacteria</taxon>
        <taxon>Bacillati</taxon>
        <taxon>Bacillota</taxon>
        <taxon>Clostridia</taxon>
        <taxon>Lachnospirales</taxon>
        <taxon>Lachnospiraceae</taxon>
        <taxon>Lachnospiraceae incertae sedis</taxon>
        <taxon>Candidatus Scatomonas</taxon>
    </lineage>
</organism>
<comment type="similarity">
    <text evidence="1 5">Belongs to the Fmt family.</text>
</comment>
<dbReference type="InterPro" id="IPR001555">
    <property type="entry name" value="GART_AS"/>
</dbReference>
<sequence length="310" mass="33682">MRIVFMGTPDFAVGALEALAQSGHEIAAVVTQPDKPKGRGKMQQMTPVKETALRLGLPVFQPVRVREEDFVEQMRELAPDVIVVSAFGQIIPGALLELPKYGCINIHASLLPRYRGAAPIQWAVIDGEAVSGVTIMRMDAGLDTGDMLARTEVPLTPDETGGSLFEKLCRAGAELLTETLPKLEAGTLVPEKQPEESPTPYARMIRKEDGRLDWTMDAAALERRIRGFNPWPSAYTSINGKTLKIWKAETADGGSEKEPGTVTAADKKGFCVQTGEGILKVLEVQLQGKKRMDAAAFLRGFQVKPGTRLG</sequence>
<dbReference type="FunFam" id="3.40.50.12230:FF:000001">
    <property type="entry name" value="Methionyl-tRNA formyltransferase"/>
    <property type="match status" value="1"/>
</dbReference>
<dbReference type="SUPFAM" id="SSF53328">
    <property type="entry name" value="Formyltransferase"/>
    <property type="match status" value="1"/>
</dbReference>
<dbReference type="GO" id="GO:0005829">
    <property type="term" value="C:cytosol"/>
    <property type="evidence" value="ECO:0007669"/>
    <property type="project" value="TreeGrafter"/>
</dbReference>
<name>A0A9D1P3D2_9FIRM</name>
<comment type="catalytic activity">
    <reaction evidence="5">
        <text>L-methionyl-tRNA(fMet) + (6R)-10-formyltetrahydrofolate = N-formyl-L-methionyl-tRNA(fMet) + (6S)-5,6,7,8-tetrahydrofolate + H(+)</text>
        <dbReference type="Rhea" id="RHEA:24380"/>
        <dbReference type="Rhea" id="RHEA-COMP:9952"/>
        <dbReference type="Rhea" id="RHEA-COMP:9953"/>
        <dbReference type="ChEBI" id="CHEBI:15378"/>
        <dbReference type="ChEBI" id="CHEBI:57453"/>
        <dbReference type="ChEBI" id="CHEBI:78530"/>
        <dbReference type="ChEBI" id="CHEBI:78844"/>
        <dbReference type="ChEBI" id="CHEBI:195366"/>
        <dbReference type="EC" id="2.1.2.9"/>
    </reaction>
</comment>
<dbReference type="InterPro" id="IPR036477">
    <property type="entry name" value="Formyl_transf_N_sf"/>
</dbReference>
<evidence type="ECO:0000259" key="7">
    <source>
        <dbReference type="Pfam" id="PF02911"/>
    </source>
</evidence>
<dbReference type="InterPro" id="IPR005794">
    <property type="entry name" value="Fmt"/>
</dbReference>
<comment type="function">
    <text evidence="5">Attaches a formyl group to the free amino group of methionyl-tRNA(fMet). The formyl group appears to play a dual role in the initiator identity of N-formylmethionyl-tRNA by promoting its recognition by IF2 and preventing the misappropriation of this tRNA by the elongation apparatus.</text>
</comment>
<dbReference type="PANTHER" id="PTHR11138">
    <property type="entry name" value="METHIONYL-TRNA FORMYLTRANSFERASE"/>
    <property type="match status" value="1"/>
</dbReference>
<feature type="domain" description="Formyl transferase C-terminal" evidence="7">
    <location>
        <begin position="205"/>
        <end position="301"/>
    </location>
</feature>
<keyword evidence="4 5" id="KW-0648">Protein biosynthesis</keyword>
<dbReference type="HAMAP" id="MF_00182">
    <property type="entry name" value="Formyl_trans"/>
    <property type="match status" value="1"/>
</dbReference>
<dbReference type="SUPFAM" id="SSF50486">
    <property type="entry name" value="FMT C-terminal domain-like"/>
    <property type="match status" value="1"/>
</dbReference>
<dbReference type="InterPro" id="IPR005793">
    <property type="entry name" value="Formyl_trans_C"/>
</dbReference>
<dbReference type="AlphaFoldDB" id="A0A9D1P3D2"/>
<gene>
    <name evidence="5" type="primary">fmt</name>
    <name evidence="8" type="ORF">IAB71_03685</name>
</gene>
<dbReference type="EMBL" id="DVOO01000011">
    <property type="protein sequence ID" value="HIV24878.1"/>
    <property type="molecule type" value="Genomic_DNA"/>
</dbReference>
<comment type="caution">
    <text evidence="8">The sequence shown here is derived from an EMBL/GenBank/DDBJ whole genome shotgun (WGS) entry which is preliminary data.</text>
</comment>
<dbReference type="GO" id="GO:0004479">
    <property type="term" value="F:methionyl-tRNA formyltransferase activity"/>
    <property type="evidence" value="ECO:0007669"/>
    <property type="project" value="UniProtKB-UniRule"/>
</dbReference>
<evidence type="ECO:0000313" key="9">
    <source>
        <dbReference type="Proteomes" id="UP000824169"/>
    </source>
</evidence>
<evidence type="ECO:0000313" key="8">
    <source>
        <dbReference type="EMBL" id="HIV24878.1"/>
    </source>
</evidence>
<dbReference type="Proteomes" id="UP000824169">
    <property type="component" value="Unassembled WGS sequence"/>
</dbReference>
<dbReference type="InterPro" id="IPR044135">
    <property type="entry name" value="Met-tRNA-FMT_C"/>
</dbReference>
<evidence type="ECO:0000256" key="2">
    <source>
        <dbReference type="ARBA" id="ARBA00012261"/>
    </source>
</evidence>
<accession>A0A9D1P3D2</accession>
<evidence type="ECO:0000256" key="1">
    <source>
        <dbReference type="ARBA" id="ARBA00010699"/>
    </source>
</evidence>
<reference evidence="8" key="1">
    <citation type="submission" date="2020-10" db="EMBL/GenBank/DDBJ databases">
        <authorList>
            <person name="Gilroy R."/>
        </authorList>
    </citation>
    <scope>NUCLEOTIDE SEQUENCE</scope>
    <source>
        <strain evidence="8">CHK188-20938</strain>
    </source>
</reference>
<feature type="domain" description="Formyl transferase N-terminal" evidence="6">
    <location>
        <begin position="1"/>
        <end position="179"/>
    </location>
</feature>
<dbReference type="InterPro" id="IPR002376">
    <property type="entry name" value="Formyl_transf_N"/>
</dbReference>
<protein>
    <recommendedName>
        <fullName evidence="2 5">Methionyl-tRNA formyltransferase</fullName>
        <ecNumber evidence="2 5">2.1.2.9</ecNumber>
    </recommendedName>
</protein>
<dbReference type="Pfam" id="PF00551">
    <property type="entry name" value="Formyl_trans_N"/>
    <property type="match status" value="1"/>
</dbReference>
<evidence type="ECO:0000256" key="5">
    <source>
        <dbReference type="HAMAP-Rule" id="MF_00182"/>
    </source>
</evidence>
<dbReference type="PROSITE" id="PS00373">
    <property type="entry name" value="GART"/>
    <property type="match status" value="1"/>
</dbReference>
<feature type="binding site" evidence="5">
    <location>
        <begin position="109"/>
        <end position="112"/>
    </location>
    <ligand>
        <name>(6S)-5,6,7,8-tetrahydrofolate</name>
        <dbReference type="ChEBI" id="CHEBI:57453"/>
    </ligand>
</feature>